<dbReference type="KEGG" id="elk:111156290"/>
<reference evidence="3" key="1">
    <citation type="submission" date="2025-08" db="UniProtKB">
        <authorList>
            <consortium name="RefSeq"/>
        </authorList>
    </citation>
    <scope>IDENTIFICATION</scope>
    <source>
        <tissue evidence="3">Blood</tissue>
    </source>
</reference>
<dbReference type="RefSeq" id="XP_022372776.1">
    <property type="nucleotide sequence ID" value="XM_022517068.1"/>
</dbReference>
<name>A0A2Y9KGW0_ENHLU</name>
<evidence type="ECO:0000256" key="1">
    <source>
        <dbReference type="SAM" id="MobiDB-lite"/>
    </source>
</evidence>
<sequence>MPLPPTKTPRTSSALAKGKRGPGQALRTYLLGGDLPAPAPALLPPLDAYGVPDPEALPLPLFTPAQGGAPHELRDAAGDPSGSRRPFRRELQQPGGGVGEPRPAGAHTLSLADPSLCPLRMPTSVVATAFREPRKFPWWASHPRFDDALVRCPPASSQLEGPDGDDPTTAWRGSTAVSDNWRREPAASLVYDCRVTQTSSLLKLPPLLWEGHVGSRTLRSLPSPGPGDHSGQQDPEPRGLCLVQTTPKWEGDQHQPNNRCAAHRNGQALAPLGRAGRACGTLQASLRGPARTLPGAPPADRAKPTPPPHTCRQPRLLRAHSYPPGGLCLPHNRGTPCWAKFQAPPATASLSHVSPQRAPRPRWGAQRLGGPPPPPPPPPKRPTHQPPQLSLRAPPQSTSPSRAPAADPRPPASRASSPLPWLRARYHASGPHSLLFSARPSDALQCRLHEFPPWPQLPELGNPEAPSQPRA</sequence>
<proteinExistence type="predicted"/>
<evidence type="ECO:0000313" key="2">
    <source>
        <dbReference type="Proteomes" id="UP000248482"/>
    </source>
</evidence>
<organism evidence="2 3">
    <name type="scientific">Enhydra lutris kenyoni</name>
    <name type="common">northern sea otter</name>
    <dbReference type="NCBI Taxonomy" id="391180"/>
    <lineage>
        <taxon>Eukaryota</taxon>
        <taxon>Metazoa</taxon>
        <taxon>Chordata</taxon>
        <taxon>Craniata</taxon>
        <taxon>Vertebrata</taxon>
        <taxon>Euteleostomi</taxon>
        <taxon>Mammalia</taxon>
        <taxon>Eutheria</taxon>
        <taxon>Laurasiatheria</taxon>
        <taxon>Carnivora</taxon>
        <taxon>Caniformia</taxon>
        <taxon>Musteloidea</taxon>
        <taxon>Mustelidae</taxon>
        <taxon>Lutrinae</taxon>
        <taxon>Enhydra</taxon>
    </lineage>
</organism>
<feature type="region of interest" description="Disordered" evidence="1">
    <location>
        <begin position="218"/>
        <end position="240"/>
    </location>
</feature>
<dbReference type="Proteomes" id="UP000248482">
    <property type="component" value="Unplaced"/>
</dbReference>
<feature type="region of interest" description="Disordered" evidence="1">
    <location>
        <begin position="285"/>
        <end position="318"/>
    </location>
</feature>
<keyword evidence="2" id="KW-1185">Reference proteome</keyword>
<dbReference type="AlphaFoldDB" id="A0A2Y9KGW0"/>
<feature type="region of interest" description="Disordered" evidence="1">
    <location>
        <begin position="452"/>
        <end position="471"/>
    </location>
</feature>
<accession>A0A2Y9KGW0</accession>
<evidence type="ECO:0000313" key="3">
    <source>
        <dbReference type="RefSeq" id="XP_022372776.1"/>
    </source>
</evidence>
<feature type="compositionally biased region" description="Low complexity" evidence="1">
    <location>
        <begin position="399"/>
        <end position="418"/>
    </location>
</feature>
<feature type="region of interest" description="Disordered" evidence="1">
    <location>
        <begin position="1"/>
        <end position="109"/>
    </location>
</feature>
<dbReference type="GeneID" id="111156290"/>
<protein>
    <submittedName>
        <fullName evidence="3">Nascent polypeptide-associated complex subunit alpha, muscle-specific form-like</fullName>
    </submittedName>
</protein>
<feature type="region of interest" description="Disordered" evidence="1">
    <location>
        <begin position="345"/>
        <end position="419"/>
    </location>
</feature>
<gene>
    <name evidence="3" type="primary">LOC111156290</name>
</gene>
<feature type="compositionally biased region" description="Pro residues" evidence="1">
    <location>
        <begin position="370"/>
        <end position="380"/>
    </location>
</feature>
<feature type="region of interest" description="Disordered" evidence="1">
    <location>
        <begin position="153"/>
        <end position="177"/>
    </location>
</feature>